<evidence type="ECO:0000256" key="9">
    <source>
        <dbReference type="ARBA" id="ARBA00023161"/>
    </source>
</evidence>
<keyword evidence="5" id="KW-0963">Cytoplasm</keyword>
<feature type="transmembrane region" description="Helical" evidence="19">
    <location>
        <begin position="1547"/>
        <end position="1570"/>
    </location>
</feature>
<dbReference type="GO" id="GO:0022857">
    <property type="term" value="F:transmembrane transporter activity"/>
    <property type="evidence" value="ECO:0007669"/>
    <property type="project" value="InterPro"/>
</dbReference>
<feature type="coiled-coil region" evidence="18">
    <location>
        <begin position="1169"/>
        <end position="1196"/>
    </location>
</feature>
<dbReference type="GO" id="GO:0046872">
    <property type="term" value="F:metal ion binding"/>
    <property type="evidence" value="ECO:0007669"/>
    <property type="project" value="UniProtKB-KW"/>
</dbReference>
<dbReference type="WBParaSite" id="scf7180000419529.g3876">
    <property type="protein sequence ID" value="scf7180000419529.g3876"/>
    <property type="gene ID" value="scf7180000419529.g3876"/>
</dbReference>
<dbReference type="GO" id="GO:0008466">
    <property type="term" value="F:glycogenin glucosyltransferase activity"/>
    <property type="evidence" value="ECO:0007669"/>
    <property type="project" value="UniProtKB-EC"/>
</dbReference>
<evidence type="ECO:0000256" key="7">
    <source>
        <dbReference type="ARBA" id="ARBA00022723"/>
    </source>
</evidence>
<evidence type="ECO:0000256" key="8">
    <source>
        <dbReference type="ARBA" id="ARBA00023056"/>
    </source>
</evidence>
<dbReference type="SUPFAM" id="SSF48452">
    <property type="entry name" value="TPR-like"/>
    <property type="match status" value="1"/>
</dbReference>
<evidence type="ECO:0000313" key="22">
    <source>
        <dbReference type="WBParaSite" id="scf7180000419529.g3876"/>
    </source>
</evidence>
<dbReference type="GO" id="GO:0043266">
    <property type="term" value="P:regulation of potassium ion transport"/>
    <property type="evidence" value="ECO:0007669"/>
    <property type="project" value="TreeGrafter"/>
</dbReference>
<keyword evidence="11" id="KW-0464">Manganese</keyword>
<dbReference type="CDD" id="cd02537">
    <property type="entry name" value="GT8_Glycogenin"/>
    <property type="match status" value="1"/>
</dbReference>
<comment type="similarity">
    <text evidence="13">Belongs to the glycosyltransferase 8 family. Glycogenin subfamily.</text>
</comment>
<dbReference type="InterPro" id="IPR002716">
    <property type="entry name" value="PIN_dom"/>
</dbReference>
<dbReference type="GO" id="GO:0000184">
    <property type="term" value="P:nuclear-transcribed mRNA catabolic process, nonsense-mediated decay"/>
    <property type="evidence" value="ECO:0007669"/>
    <property type="project" value="UniProtKB-KW"/>
</dbReference>
<feature type="transmembrane region" description="Helical" evidence="19">
    <location>
        <begin position="1591"/>
        <end position="1614"/>
    </location>
</feature>
<dbReference type="Gene3D" id="1.20.1250.20">
    <property type="entry name" value="MFS general substrate transporter like domains"/>
    <property type="match status" value="2"/>
</dbReference>
<evidence type="ECO:0000256" key="14">
    <source>
        <dbReference type="ARBA" id="ARBA00038934"/>
    </source>
</evidence>
<reference evidence="22" key="1">
    <citation type="submission" date="2022-11" db="UniProtKB">
        <authorList>
            <consortium name="WormBaseParasite"/>
        </authorList>
    </citation>
    <scope>IDENTIFICATION</scope>
</reference>
<proteinExistence type="inferred from homology"/>
<dbReference type="Pfam" id="PF10373">
    <property type="entry name" value="EST1_DNA_bind"/>
    <property type="match status" value="1"/>
</dbReference>
<evidence type="ECO:0000256" key="10">
    <source>
        <dbReference type="ARBA" id="ARBA00023180"/>
    </source>
</evidence>
<comment type="cofactor">
    <cofactor evidence="1">
        <name>Mn(2+)</name>
        <dbReference type="ChEBI" id="CHEBI:29035"/>
    </cofactor>
</comment>
<name>A0A915NK61_9BILA</name>
<evidence type="ECO:0000313" key="21">
    <source>
        <dbReference type="Proteomes" id="UP000887560"/>
    </source>
</evidence>
<feature type="transmembrane region" description="Helical" evidence="19">
    <location>
        <begin position="1460"/>
        <end position="1480"/>
    </location>
</feature>
<keyword evidence="9" id="KW-0866">Nonsense-mediated mRNA decay</keyword>
<dbReference type="SUPFAM" id="SSF88723">
    <property type="entry name" value="PIN domain-like"/>
    <property type="match status" value="1"/>
</dbReference>
<feature type="domain" description="PIN" evidence="20">
    <location>
        <begin position="1001"/>
        <end position="1134"/>
    </location>
</feature>
<sequence length="1950" mass="220665">MTSDNTAWVTLATNDGYAVGALVLAHSLRNVGTTHKLHVLYTSGVSFNLRNKLEEVFDNSTEVNVLDSGDEANLALIGRPDLGVTFTKLHCWRLTQYNKCVFLDADTFVVKNCDELFDRPEFSAAPDIGWPDIFNTGVFVYVPSLETYNNLLQFAVTHGSFDGGDQGLLNAYFSGWREWDASHRLPFTYNVTTSAIFAYAAAVKRFAPQVKIVHFLGKQKPWLVHYESGEGLTYLSDYHREWRDLYSRMVQGHLPDTSEVSQIKPDFPHSLSDVMTFSSRLPVSFAVLSLKLTPELTTTVRKETSRLEAWEAGTPDYLGADSFDNIKKAMEESLLKHQEDRKSAARKQVIPLQNAEKIEALLGTLQGYSRKLASGPNEKAARGILRIRFFSFTFSVYFVFSFELSQEYAEKLLSDFESCFRMNVEYQLWKNCFYSPIEVLRKRSEDGGPHTGLFKGSLNELIEPAITFYEGLLKDYEVKFSVDFSKFYQPYASSLSLDKFDECAVIDSELPVVDSMVLRSAQRLIICFADLYRYKALSTHKEARTYSFAKSLYWQAHFLEPLNGHPFNQLAVIACYEKKWVDVLFYYIRALSVLLPFKSARESLELALNKCITCHNQAITYEKWVFELIEIENRNIQAATNNYESGPYSEILNKENKFHNVCREIWFHPSNDVLAEESLKKHQPVRSTIEGTLTRLFVGDNGNNVQKKAICHLLHCAGVLISTIGLDQFKQSYDLIINELLALVDNDDTVLTPAYLLKIIILYTFPIHSPKPDASQVLFENQRCAAFELVFSSLKFLLEIFYKDMDKVGLFILTGQLSEKFSCIIPSICFLVFWLYRIDKCLILDDVLKHYRIFELLVLIGNRLNLLRQRRTLCDLRVFSEVEDPNKDFLQIQLPEFMLLTPYFDILSKSSVEFFIDVNSLDVEITDKDHKWIAVQARFALILRLCEYLSEGEYFPIKFDVRNITDGPFRLLPHHKVEGNHKLLTNEMLDEKLVGTNSESGSNVCDTNTLIDYPDEIKFFVSLKISVLLVPTIVIDELSSLVKGMPINKPTLLPREILNPEGSHSAFVMSQASKAIDWLREAAENKRRTNDDKILSACINLCRRFSKTTRMKTGEENVLQRTVVLLTEDRGLSAKALSQQVPVRTFPNFLKWACPDAEKHMDANAWSLVEGDENEAESAEEEKRVEKALIAAFEAEQRKSVSVAAAVAASRSTSCEGYFDDTHSAPCERDEVSSLELGMRQRNKERLNRAFRSRSPAVDSLVRFGHMLMDRVKRRKSHHHIFPQLSKADELESIPLELVCKKPSQFYKEEPTSNLSGSEIKETPQGRVISENLLDRGGFGRSIKERCAHLFRPVESHLEDALSGADVPLRVHVYDPYCPVHGSRRRLRHGVGKTAAGQRLVDIHTIFASVETGEGDEDEHNQISQYLQSQAILAKKFRKERRALKKLLEGPKLKEMKLHILTDLCIISLAFLFLFTGFNGLQTLQTSINGSLGADALCVLYASLAISSLFAPSYSLNRIGCKRTLVIAIGLHSLYFCANFIPKYYSLIPASIIVGIASSCLWAAKCAYITESALKYAKLNVESSSTVIPRFFGFFFMFYHVGQVLGNLLSSLILGGGALWQLVPDDHVDYTCGHNFALLNLSSRAQQNLSAPSRLAFISVVGVYLLCALLALITVKWFLNPLQKQTTLTNITVKNATIQPQTTDVNTINQVDTTKSCAEEHLLQNNTTNNTTTANKKDEINQNDFSVDVFRLSLRNWSRPKPLLLIPLTIFNGIEQAFVVGLYTKAFAGCALGINEIGFVMVWFGLIAACSSLVFGPLIKLFGRMPLLMFGAVINLLMLFVLMIWAVNPGDRVLFNAVAGVWGMADGVWNTQLNGFWLAILGPGRDQLEIAFANYRFWVSFGLALGFLLIRLTTIDNFLLIAFFFLFVGILGYFLVELFDIIMVRLRTVK</sequence>
<evidence type="ECO:0000256" key="4">
    <source>
        <dbReference type="ARBA" id="ARBA00009172"/>
    </source>
</evidence>
<dbReference type="GO" id="GO:0055120">
    <property type="term" value="C:striated muscle dense body"/>
    <property type="evidence" value="ECO:0007669"/>
    <property type="project" value="TreeGrafter"/>
</dbReference>
<dbReference type="InterPro" id="IPR002495">
    <property type="entry name" value="Glyco_trans_8"/>
</dbReference>
<dbReference type="InterPro" id="IPR029060">
    <property type="entry name" value="PIN-like_dom_sf"/>
</dbReference>
<dbReference type="Pfam" id="PF01501">
    <property type="entry name" value="Glyco_transf_8"/>
    <property type="match status" value="1"/>
</dbReference>
<comment type="function">
    <text evidence="17">Self-glucosylating initiator of glycogen synthesis. It catalyzes the formation of a short alpha (1,4)-glucosyl chain covalently attached via a glucose 1-O-tyrosyl linkage to internal tyrosine residues and these chains act as primers for the elongation reaction catalyzed by glycogen synthase.</text>
</comment>
<keyword evidence="10" id="KW-0325">Glycoprotein</keyword>
<protein>
    <recommendedName>
        <fullName evidence="14">glycogenin glucosyltransferase</fullName>
        <ecNumber evidence="14">2.4.1.186</ecNumber>
    </recommendedName>
</protein>
<dbReference type="EC" id="2.4.1.186" evidence="14"/>
<evidence type="ECO:0000256" key="13">
    <source>
        <dbReference type="ARBA" id="ARBA00038162"/>
    </source>
</evidence>
<keyword evidence="21" id="KW-1185">Reference proteome</keyword>
<dbReference type="SUPFAM" id="SSF53448">
    <property type="entry name" value="Nucleotide-diphospho-sugar transferases"/>
    <property type="match status" value="1"/>
</dbReference>
<keyword evidence="19" id="KW-0812">Transmembrane</keyword>
<dbReference type="InterPro" id="IPR019458">
    <property type="entry name" value="Est1-like_N"/>
</dbReference>
<evidence type="ECO:0000256" key="2">
    <source>
        <dbReference type="ARBA" id="ARBA00004123"/>
    </source>
</evidence>
<comment type="subcellular location">
    <subcellularLocation>
        <location evidence="3">Cytoplasm</location>
    </subcellularLocation>
    <subcellularLocation>
        <location evidence="2">Nucleus</location>
    </subcellularLocation>
</comment>
<evidence type="ECO:0000256" key="5">
    <source>
        <dbReference type="ARBA" id="ARBA00022490"/>
    </source>
</evidence>
<evidence type="ECO:0000259" key="20">
    <source>
        <dbReference type="SMART" id="SM00670"/>
    </source>
</evidence>
<keyword evidence="8" id="KW-0320">Glycogen biosynthesis</keyword>
<dbReference type="InterPro" id="IPR011701">
    <property type="entry name" value="MFS"/>
</dbReference>
<dbReference type="GO" id="GO:0005978">
    <property type="term" value="P:glycogen biosynthetic process"/>
    <property type="evidence" value="ECO:0007669"/>
    <property type="project" value="UniProtKB-KW"/>
</dbReference>
<feature type="transmembrane region" description="Helical" evidence="19">
    <location>
        <begin position="1853"/>
        <end position="1881"/>
    </location>
</feature>
<comment type="catalytic activity">
    <reaction evidence="15">
        <text>[1,4-alpha-D-glucosyl](n)-L-tyrosyl-[glycogenin] + UDP-alpha-D-glucose = [1,4-alpha-D-glucosyl](n+1)-L-tyrosyl-[glycogenin] + UDP + H(+)</text>
        <dbReference type="Rhea" id="RHEA:56560"/>
        <dbReference type="Rhea" id="RHEA-COMP:14606"/>
        <dbReference type="Rhea" id="RHEA-COMP:14607"/>
        <dbReference type="ChEBI" id="CHEBI:15378"/>
        <dbReference type="ChEBI" id="CHEBI:58223"/>
        <dbReference type="ChEBI" id="CHEBI:58885"/>
        <dbReference type="ChEBI" id="CHEBI:140574"/>
        <dbReference type="EC" id="2.4.1.186"/>
    </reaction>
</comment>
<dbReference type="GO" id="GO:0015459">
    <property type="term" value="F:potassium channel regulator activity"/>
    <property type="evidence" value="ECO:0007669"/>
    <property type="project" value="TreeGrafter"/>
</dbReference>
<evidence type="ECO:0000256" key="11">
    <source>
        <dbReference type="ARBA" id="ARBA00023211"/>
    </source>
</evidence>
<evidence type="ECO:0000256" key="6">
    <source>
        <dbReference type="ARBA" id="ARBA00022679"/>
    </source>
</evidence>
<dbReference type="Pfam" id="PF13638">
    <property type="entry name" value="PIN_4"/>
    <property type="match status" value="1"/>
</dbReference>
<dbReference type="GO" id="GO:0005886">
    <property type="term" value="C:plasma membrane"/>
    <property type="evidence" value="ECO:0007669"/>
    <property type="project" value="TreeGrafter"/>
</dbReference>
<evidence type="ECO:0000256" key="1">
    <source>
        <dbReference type="ARBA" id="ARBA00001936"/>
    </source>
</evidence>
<keyword evidence="6" id="KW-0808">Transferase</keyword>
<evidence type="ECO:0000256" key="18">
    <source>
        <dbReference type="SAM" id="Coils"/>
    </source>
</evidence>
<evidence type="ECO:0000256" key="17">
    <source>
        <dbReference type="ARBA" id="ARBA00057883"/>
    </source>
</evidence>
<dbReference type="Pfam" id="PF07690">
    <property type="entry name" value="MFS_1"/>
    <property type="match status" value="1"/>
</dbReference>
<feature type="transmembrane region" description="Helical" evidence="19">
    <location>
        <begin position="1763"/>
        <end position="1784"/>
    </location>
</feature>
<dbReference type="GO" id="GO:0006937">
    <property type="term" value="P:regulation of muscle contraction"/>
    <property type="evidence" value="ECO:0007669"/>
    <property type="project" value="TreeGrafter"/>
</dbReference>
<organism evidence="21 22">
    <name type="scientific">Meloidogyne floridensis</name>
    <dbReference type="NCBI Taxonomy" id="298350"/>
    <lineage>
        <taxon>Eukaryota</taxon>
        <taxon>Metazoa</taxon>
        <taxon>Ecdysozoa</taxon>
        <taxon>Nematoda</taxon>
        <taxon>Chromadorea</taxon>
        <taxon>Rhabditida</taxon>
        <taxon>Tylenchina</taxon>
        <taxon>Tylenchomorpha</taxon>
        <taxon>Tylenchoidea</taxon>
        <taxon>Meloidogynidae</taxon>
        <taxon>Meloidogyninae</taxon>
        <taxon>Meloidogyne</taxon>
    </lineage>
</organism>
<comment type="catalytic activity">
    <reaction evidence="16">
        <text>L-tyrosyl-[glycogenin] + UDP-alpha-D-glucose = alpha-D-glucosyl-L-tyrosyl-[glycogenin] + UDP + H(+)</text>
        <dbReference type="Rhea" id="RHEA:23360"/>
        <dbReference type="Rhea" id="RHEA-COMP:14604"/>
        <dbReference type="Rhea" id="RHEA-COMP:14605"/>
        <dbReference type="ChEBI" id="CHEBI:15378"/>
        <dbReference type="ChEBI" id="CHEBI:46858"/>
        <dbReference type="ChEBI" id="CHEBI:58223"/>
        <dbReference type="ChEBI" id="CHEBI:58885"/>
        <dbReference type="ChEBI" id="CHEBI:140573"/>
        <dbReference type="EC" id="2.4.1.186"/>
    </reaction>
</comment>
<dbReference type="InterPro" id="IPR036259">
    <property type="entry name" value="MFS_trans_sf"/>
</dbReference>
<feature type="transmembrane region" description="Helical" evidence="19">
    <location>
        <begin position="1893"/>
        <end position="1912"/>
    </location>
</feature>
<dbReference type="FunFam" id="3.90.550.10:FF:000092">
    <property type="entry name" value="Glycogenin 2"/>
    <property type="match status" value="1"/>
</dbReference>
<dbReference type="GO" id="GO:0005634">
    <property type="term" value="C:nucleus"/>
    <property type="evidence" value="ECO:0007669"/>
    <property type="project" value="UniProtKB-SubCell"/>
</dbReference>
<keyword evidence="18" id="KW-0175">Coiled coil</keyword>
<feature type="transmembrane region" description="Helical" evidence="19">
    <location>
        <begin position="1796"/>
        <end position="1815"/>
    </location>
</feature>
<dbReference type="Gene3D" id="3.40.50.1010">
    <property type="entry name" value="5'-nuclease"/>
    <property type="match status" value="1"/>
</dbReference>
<dbReference type="PANTHER" id="PTHR19444:SF13">
    <property type="entry name" value="PROTEIN UNC-93 HOMOLOG A"/>
    <property type="match status" value="1"/>
</dbReference>
<comment type="similarity">
    <text evidence="4">Belongs to the unc-93 family.</text>
</comment>
<feature type="transmembrane region" description="Helical" evidence="19">
    <location>
        <begin position="1827"/>
        <end position="1847"/>
    </location>
</feature>
<dbReference type="InterPro" id="IPR051951">
    <property type="entry name" value="UNC-93_regulatory"/>
</dbReference>
<feature type="transmembrane region" description="Helical" evidence="19">
    <location>
        <begin position="1918"/>
        <end position="1944"/>
    </location>
</feature>
<evidence type="ECO:0000256" key="16">
    <source>
        <dbReference type="ARBA" id="ARBA00052293"/>
    </source>
</evidence>
<dbReference type="Proteomes" id="UP000887560">
    <property type="component" value="Unplaced"/>
</dbReference>
<evidence type="ECO:0000256" key="12">
    <source>
        <dbReference type="ARBA" id="ARBA00023242"/>
    </source>
</evidence>
<keyword evidence="7" id="KW-0479">Metal-binding</keyword>
<dbReference type="SUPFAM" id="SSF103473">
    <property type="entry name" value="MFS general substrate transporter"/>
    <property type="match status" value="1"/>
</dbReference>
<evidence type="ECO:0000256" key="19">
    <source>
        <dbReference type="SAM" id="Phobius"/>
    </source>
</evidence>
<evidence type="ECO:0000256" key="3">
    <source>
        <dbReference type="ARBA" id="ARBA00004496"/>
    </source>
</evidence>
<dbReference type="PANTHER" id="PTHR19444">
    <property type="entry name" value="UNC-93 RELATED"/>
    <property type="match status" value="1"/>
</dbReference>
<keyword evidence="19" id="KW-0472">Membrane</keyword>
<accession>A0A915NK61</accession>
<dbReference type="Gene3D" id="3.90.550.10">
    <property type="entry name" value="Spore Coat Polysaccharide Biosynthesis Protein SpsA, Chain A"/>
    <property type="match status" value="1"/>
</dbReference>
<feature type="transmembrane region" description="Helical" evidence="19">
    <location>
        <begin position="1492"/>
        <end position="1512"/>
    </location>
</feature>
<dbReference type="InterPro" id="IPR011990">
    <property type="entry name" value="TPR-like_helical_dom_sf"/>
</dbReference>
<dbReference type="Pfam" id="PF10374">
    <property type="entry name" value="EST1"/>
    <property type="match status" value="1"/>
</dbReference>
<dbReference type="Gene3D" id="1.25.40.10">
    <property type="entry name" value="Tetratricopeptide repeat domain"/>
    <property type="match status" value="1"/>
</dbReference>
<dbReference type="SMART" id="SM00670">
    <property type="entry name" value="PINc"/>
    <property type="match status" value="1"/>
</dbReference>
<keyword evidence="19" id="KW-1133">Transmembrane helix</keyword>
<keyword evidence="12" id="KW-0539">Nucleus</keyword>
<dbReference type="InterPro" id="IPR029044">
    <property type="entry name" value="Nucleotide-diphossugar_trans"/>
</dbReference>
<feature type="transmembrane region" description="Helical" evidence="19">
    <location>
        <begin position="1655"/>
        <end position="1679"/>
    </location>
</feature>
<evidence type="ECO:0000256" key="15">
    <source>
        <dbReference type="ARBA" id="ARBA00050886"/>
    </source>
</evidence>
<dbReference type="InterPro" id="IPR018834">
    <property type="entry name" value="DNA/RNA-bd_Est1-type"/>
</dbReference>